<proteinExistence type="predicted"/>
<evidence type="ECO:0000259" key="2">
    <source>
        <dbReference type="Pfam" id="PF13476"/>
    </source>
</evidence>
<dbReference type="Pfam" id="PF13304">
    <property type="entry name" value="AAA_21"/>
    <property type="match status" value="1"/>
</dbReference>
<dbReference type="PANTHER" id="PTHR32182:SF0">
    <property type="entry name" value="DNA REPLICATION AND REPAIR PROTEIN RECF"/>
    <property type="match status" value="1"/>
</dbReference>
<evidence type="ECO:0000313" key="4">
    <source>
        <dbReference type="Proteomes" id="UP000219048"/>
    </source>
</evidence>
<dbReference type="OrthoDB" id="9791620at2"/>
<dbReference type="GO" id="GO:0000731">
    <property type="term" value="P:DNA synthesis involved in DNA repair"/>
    <property type="evidence" value="ECO:0007669"/>
    <property type="project" value="TreeGrafter"/>
</dbReference>
<dbReference type="Proteomes" id="UP000219048">
    <property type="component" value="Unassembled WGS sequence"/>
</dbReference>
<dbReference type="Gene3D" id="3.40.50.300">
    <property type="entry name" value="P-loop containing nucleotide triphosphate hydrolases"/>
    <property type="match status" value="2"/>
</dbReference>
<gene>
    <name evidence="3" type="ORF">SAMN06265377_3261</name>
</gene>
<feature type="domain" description="ATPase AAA-type core" evidence="1">
    <location>
        <begin position="722"/>
        <end position="793"/>
    </location>
</feature>
<dbReference type="AlphaFoldDB" id="A0A285MW44"/>
<keyword evidence="4" id="KW-1185">Reference proteome</keyword>
<dbReference type="PANTHER" id="PTHR32182">
    <property type="entry name" value="DNA REPLICATION AND REPAIR PROTEIN RECF"/>
    <property type="match status" value="1"/>
</dbReference>
<dbReference type="GO" id="GO:0006302">
    <property type="term" value="P:double-strand break repair"/>
    <property type="evidence" value="ECO:0007669"/>
    <property type="project" value="TreeGrafter"/>
</dbReference>
<protein>
    <submittedName>
        <fullName evidence="3">AAA domain-containing protein, putative AbiEii toxin, Type IV TA system</fullName>
    </submittedName>
</protein>
<feature type="domain" description="Rad50/SbcC-type AAA" evidence="2">
    <location>
        <begin position="174"/>
        <end position="421"/>
    </location>
</feature>
<dbReference type="InterPro" id="IPR054787">
    <property type="entry name" value="TrlF_ATPase"/>
</dbReference>
<reference evidence="4" key="1">
    <citation type="submission" date="2017-09" db="EMBL/GenBank/DDBJ databases">
        <authorList>
            <person name="Varghese N."/>
            <person name="Submissions S."/>
        </authorList>
    </citation>
    <scope>NUCLEOTIDE SEQUENCE [LARGE SCALE GENOMIC DNA]</scope>
    <source>
        <strain evidence="4">DSM 25885</strain>
    </source>
</reference>
<dbReference type="InterPro" id="IPR027417">
    <property type="entry name" value="P-loop_NTPase"/>
</dbReference>
<dbReference type="GO" id="GO:0005524">
    <property type="term" value="F:ATP binding"/>
    <property type="evidence" value="ECO:0007669"/>
    <property type="project" value="InterPro"/>
</dbReference>
<name>A0A285MW44_9FLAO</name>
<sequence>MIRLGRAFEPSSKDDVHLLKIGVEQFKVSPIDLSKAFKNHQWARENIMVGVAAGQNDGIGQLQEGGLTALREELQRMSHLIFSGRPGDRDYWCGKGVDSEKEIREKYKSLKPCLHGSDAHDLDSVGRPDYDRFCWLRGDLKFETLRQICFEPERRVFIGNEVSEDGFPSHTIEKVKVDNASWLENPEIKINSGLVAIIGARGSGKTALVEMIAAGSGSVDQSHTKRSFLERAKDLLEDTTSTVTWGNTETTNFPVNISLLPLESEEPRVRYLSQQFVDLLCSSDGLADELVNAIENVIFDAHSVDERLGARTFDELRSTKTESIKRSIDKYQKLLQDIGDNISVQDDLARNVEDLRKKQANELAAIERMKVDRKKLIPSDNKKLLEKLDQVREATEAKSQTIATIEKKDLKLQGLKEEADQFKDGTARPYLEDLKTNYEEAKLTDKQWENFNLTYKGDVGALLQKELLETSKELVKLKGPGIGEALEAEDKVKAKPYLKSYKDLSSNTYTLLLKEQHRLEALIGVDSSRRKKYTELSNKITKAETALKLRNKEVLNAEAAPTKIKELLTQRKDAYELLIGQIEKEETLLSKLYSPLQERLNSQEGTLSKLTFSVNRIVDIEQWAESGERLIDRSRVGLFKGIGTLKGIIKDALENVWKNGSSQEIAKAMSEFRTKYGQAFWNHAFEDAKKTRETKKHWYGQISTWLYGIDHVKVSYGLKYEGVDVQQLSPGTRGIVLLLLYLSIDIDDDRPLIIDQPEENLDPKSIFEELVEKFKEAKKRRQIIIVTHNANLVVNTDADQVIVASRGRHKKGALPDIGYKSGGLENPEIRKAVCDILEGGKQAFEERSKRLRINI</sequence>
<dbReference type="SUPFAM" id="SSF52540">
    <property type="entry name" value="P-loop containing nucleoside triphosphate hydrolases"/>
    <property type="match status" value="1"/>
</dbReference>
<accession>A0A285MW44</accession>
<evidence type="ECO:0000259" key="1">
    <source>
        <dbReference type="Pfam" id="PF13304"/>
    </source>
</evidence>
<dbReference type="Pfam" id="PF13476">
    <property type="entry name" value="AAA_23"/>
    <property type="match status" value="1"/>
</dbReference>
<dbReference type="InterPro" id="IPR003959">
    <property type="entry name" value="ATPase_AAA_core"/>
</dbReference>
<dbReference type="GO" id="GO:0016887">
    <property type="term" value="F:ATP hydrolysis activity"/>
    <property type="evidence" value="ECO:0007669"/>
    <property type="project" value="InterPro"/>
</dbReference>
<dbReference type="InterPro" id="IPR038729">
    <property type="entry name" value="Rad50/SbcC_AAA"/>
</dbReference>
<organism evidence="3 4">
    <name type="scientific">Flagellimonas pacifica</name>
    <dbReference type="NCBI Taxonomy" id="1247520"/>
    <lineage>
        <taxon>Bacteria</taxon>
        <taxon>Pseudomonadati</taxon>
        <taxon>Bacteroidota</taxon>
        <taxon>Flavobacteriia</taxon>
        <taxon>Flavobacteriales</taxon>
        <taxon>Flavobacteriaceae</taxon>
        <taxon>Flagellimonas</taxon>
    </lineage>
</organism>
<evidence type="ECO:0000313" key="3">
    <source>
        <dbReference type="EMBL" id="SNZ01422.1"/>
    </source>
</evidence>
<dbReference type="EMBL" id="OBEH01000005">
    <property type="protein sequence ID" value="SNZ01422.1"/>
    <property type="molecule type" value="Genomic_DNA"/>
</dbReference>
<dbReference type="NCBIfam" id="NF045780">
    <property type="entry name" value="TrlF_fam_ATP"/>
    <property type="match status" value="1"/>
</dbReference>